<reference evidence="1 2" key="1">
    <citation type="journal article" date="2016" name="Genome Announc.">
        <title>Draft Genome Sequence of the Thermotolerant Cyanobacterium Desertifilum sp. IPPAS B-1220.</title>
        <authorList>
            <person name="Mironov K.S."/>
            <person name="Sinetova M.A."/>
            <person name="Bolatkhan K."/>
            <person name="Zayadan B.K."/>
            <person name="Ustinova V.V."/>
            <person name="Kupriyanova E.V."/>
            <person name="Skrypnik A.N."/>
            <person name="Gogoleva N.E."/>
            <person name="Gogolev Y.V."/>
            <person name="Los D.A."/>
        </authorList>
    </citation>
    <scope>NUCLEOTIDE SEQUENCE [LARGE SCALE GENOMIC DNA]</scope>
    <source>
        <strain evidence="1 2">IPPAS B-1220</strain>
    </source>
</reference>
<gene>
    <name evidence="1" type="ORF">BH720_020425</name>
</gene>
<protein>
    <submittedName>
        <fullName evidence="1">LapA family protein</fullName>
    </submittedName>
</protein>
<name>A0ACD5GMX3_9CYAN</name>
<keyword evidence="2" id="KW-1185">Reference proteome</keyword>
<sequence>MRQINFLIVFVFCLALVLFSLQNPEPATIKLIEGYQVQAPLAIELILAMGLGAVLAWVFGVWARLQRLVDARQDINHIRTLDERIQQLEQEREQYKAQLETPGRLPPASESAGSEMETSEAMVQLGTIALQLSLLTNPVPVCGVCGFPYCS</sequence>
<proteinExistence type="predicted"/>
<accession>A0ACD5GMX3</accession>
<evidence type="ECO:0000313" key="1">
    <source>
        <dbReference type="EMBL" id="XPM62195.1"/>
    </source>
</evidence>
<organism evidence="1 2">
    <name type="scientific">Desertifilum tharense IPPAS B-1220</name>
    <dbReference type="NCBI Taxonomy" id="1781255"/>
    <lineage>
        <taxon>Bacteria</taxon>
        <taxon>Bacillati</taxon>
        <taxon>Cyanobacteriota</taxon>
        <taxon>Cyanophyceae</taxon>
        <taxon>Desertifilales</taxon>
        <taxon>Desertifilaceae</taxon>
        <taxon>Desertifilum</taxon>
    </lineage>
</organism>
<evidence type="ECO:0000313" key="2">
    <source>
        <dbReference type="Proteomes" id="UP000095472"/>
    </source>
</evidence>
<dbReference type="Proteomes" id="UP000095472">
    <property type="component" value="Chromosome"/>
</dbReference>
<dbReference type="EMBL" id="CP182909">
    <property type="protein sequence ID" value="XPM62195.1"/>
    <property type="molecule type" value="Genomic_DNA"/>
</dbReference>